<dbReference type="Proteomes" id="UP000712281">
    <property type="component" value="Unassembled WGS sequence"/>
</dbReference>
<organism evidence="1 2">
    <name type="scientific">Brassica cretica</name>
    <name type="common">Mustard</name>
    <dbReference type="NCBI Taxonomy" id="69181"/>
    <lineage>
        <taxon>Eukaryota</taxon>
        <taxon>Viridiplantae</taxon>
        <taxon>Streptophyta</taxon>
        <taxon>Embryophyta</taxon>
        <taxon>Tracheophyta</taxon>
        <taxon>Spermatophyta</taxon>
        <taxon>Magnoliopsida</taxon>
        <taxon>eudicotyledons</taxon>
        <taxon>Gunneridae</taxon>
        <taxon>Pentapetalae</taxon>
        <taxon>rosids</taxon>
        <taxon>malvids</taxon>
        <taxon>Brassicales</taxon>
        <taxon>Brassicaceae</taxon>
        <taxon>Brassiceae</taxon>
        <taxon>Brassica</taxon>
    </lineage>
</organism>
<evidence type="ECO:0000313" key="2">
    <source>
        <dbReference type="Proteomes" id="UP000712281"/>
    </source>
</evidence>
<name>A0A8S9MMK8_BRACR</name>
<reference evidence="1" key="1">
    <citation type="submission" date="2019-12" db="EMBL/GenBank/DDBJ databases">
        <title>Genome sequencing and annotation of Brassica cretica.</title>
        <authorList>
            <person name="Studholme D.J."/>
            <person name="Sarris P.F."/>
        </authorList>
    </citation>
    <scope>NUCLEOTIDE SEQUENCE</scope>
    <source>
        <strain evidence="1">PFS-001/15</strain>
        <tissue evidence="1">Leaf</tissue>
    </source>
</reference>
<evidence type="ECO:0000313" key="1">
    <source>
        <dbReference type="EMBL" id="KAF2619727.1"/>
    </source>
</evidence>
<protein>
    <submittedName>
        <fullName evidence="1">Uncharacterized protein</fullName>
    </submittedName>
</protein>
<dbReference type="AlphaFoldDB" id="A0A8S9MMK8"/>
<accession>A0A8S9MMK8</accession>
<gene>
    <name evidence="1" type="ORF">F2Q68_00039786</name>
</gene>
<comment type="caution">
    <text evidence="1">The sequence shown here is derived from an EMBL/GenBank/DDBJ whole genome shotgun (WGS) entry which is preliminary data.</text>
</comment>
<sequence>MVATLILVRDENGDLHDQEGHLRKAAGQRLDDQRAVISDHDADAAAAAQAINEAARTRMLADYNCPDQYYADIPAIHPQNIKRNNFELNPQYFTLVAQTPYCGLSHKHPVGEKYLGVEIPPGPK</sequence>
<proteinExistence type="predicted"/>
<dbReference type="EMBL" id="QGKW02000007">
    <property type="protein sequence ID" value="KAF2619727.1"/>
    <property type="molecule type" value="Genomic_DNA"/>
</dbReference>